<feature type="binding site" evidence="2">
    <location>
        <position position="211"/>
    </location>
    <ligand>
        <name>Mg(2+)</name>
        <dbReference type="ChEBI" id="CHEBI:18420"/>
        <label>5</label>
    </ligand>
</feature>
<feature type="binding site" evidence="2">
    <location>
        <begin position="119"/>
        <end position="120"/>
    </location>
    <ligand>
        <name>ATP</name>
        <dbReference type="ChEBI" id="CHEBI:30616"/>
    </ligand>
</feature>
<organism evidence="5 6">
    <name type="scientific">Candidatus Thiodiazotropha taylori</name>
    <dbReference type="NCBI Taxonomy" id="2792791"/>
    <lineage>
        <taxon>Bacteria</taxon>
        <taxon>Pseudomonadati</taxon>
        <taxon>Pseudomonadota</taxon>
        <taxon>Gammaproteobacteria</taxon>
        <taxon>Chromatiales</taxon>
        <taxon>Sedimenticolaceae</taxon>
        <taxon>Candidatus Thiodiazotropha</taxon>
    </lineage>
</organism>
<dbReference type="GO" id="GO:0009228">
    <property type="term" value="P:thiamine biosynthetic process"/>
    <property type="evidence" value="ECO:0007669"/>
    <property type="project" value="UniProtKB-KW"/>
</dbReference>
<feature type="binding site" evidence="2">
    <location>
        <position position="52"/>
    </location>
    <ligand>
        <name>substrate</name>
    </ligand>
</feature>
<feature type="binding site" evidence="2">
    <location>
        <position position="45"/>
    </location>
    <ligand>
        <name>Mg(2+)</name>
        <dbReference type="ChEBI" id="CHEBI:18420"/>
        <label>2</label>
    </ligand>
</feature>
<dbReference type="Proteomes" id="UP000770889">
    <property type="component" value="Unassembled WGS sequence"/>
</dbReference>
<dbReference type="InterPro" id="IPR036921">
    <property type="entry name" value="PurM-like_N_sf"/>
</dbReference>
<dbReference type="SUPFAM" id="SSF55326">
    <property type="entry name" value="PurM N-terminal domain-like"/>
    <property type="match status" value="1"/>
</dbReference>
<feature type="binding site" evidence="2">
    <location>
        <position position="144"/>
    </location>
    <ligand>
        <name>ATP</name>
        <dbReference type="ChEBI" id="CHEBI:30616"/>
    </ligand>
</feature>
<feature type="binding site" evidence="2">
    <location>
        <position position="45"/>
    </location>
    <ligand>
        <name>Mg(2+)</name>
        <dbReference type="ChEBI" id="CHEBI:18420"/>
        <label>1</label>
    </ligand>
</feature>
<dbReference type="CDD" id="cd02194">
    <property type="entry name" value="ThiL"/>
    <property type="match status" value="1"/>
</dbReference>
<keyword evidence="2" id="KW-0460">Magnesium</keyword>
<accession>A0A944M9E8</accession>
<feature type="binding site" evidence="2">
    <location>
        <position position="73"/>
    </location>
    <ligand>
        <name>Mg(2+)</name>
        <dbReference type="ChEBI" id="CHEBI:18420"/>
        <label>4</label>
    </ligand>
</feature>
<comment type="function">
    <text evidence="2">Catalyzes the ATP-dependent phosphorylation of thiamine-monophosphate (TMP) to form thiamine-pyrophosphate (TPP), the active form of vitamin B1.</text>
</comment>
<dbReference type="InterPro" id="IPR010918">
    <property type="entry name" value="PurM-like_C_dom"/>
</dbReference>
<dbReference type="HAMAP" id="MF_02128">
    <property type="entry name" value="TMP_kinase"/>
    <property type="match status" value="1"/>
</dbReference>
<dbReference type="Pfam" id="PF02769">
    <property type="entry name" value="AIRS_C"/>
    <property type="match status" value="1"/>
</dbReference>
<comment type="similarity">
    <text evidence="2">Belongs to the thiamine-monophosphate kinase family.</text>
</comment>
<dbReference type="GO" id="GO:0009030">
    <property type="term" value="F:thiamine-phosphate kinase activity"/>
    <property type="evidence" value="ECO:0007669"/>
    <property type="project" value="UniProtKB-UniRule"/>
</dbReference>
<dbReference type="GO" id="GO:0000287">
    <property type="term" value="F:magnesium ion binding"/>
    <property type="evidence" value="ECO:0007669"/>
    <property type="project" value="UniProtKB-UniRule"/>
</dbReference>
<dbReference type="GO" id="GO:0005524">
    <property type="term" value="F:ATP binding"/>
    <property type="evidence" value="ECO:0007669"/>
    <property type="project" value="UniProtKB-UniRule"/>
</dbReference>
<evidence type="ECO:0000259" key="4">
    <source>
        <dbReference type="Pfam" id="PF02769"/>
    </source>
</evidence>
<feature type="binding site" evidence="2">
    <location>
        <position position="315"/>
    </location>
    <ligand>
        <name>substrate</name>
    </ligand>
</feature>
<keyword evidence="2" id="KW-0067">ATP-binding</keyword>
<dbReference type="PANTHER" id="PTHR30270">
    <property type="entry name" value="THIAMINE-MONOPHOSPHATE KINASE"/>
    <property type="match status" value="1"/>
</dbReference>
<dbReference type="EMBL" id="JAHHGM010000005">
    <property type="protein sequence ID" value="MBT2988614.1"/>
    <property type="molecule type" value="Genomic_DNA"/>
</dbReference>
<feature type="domain" description="PurM-like N-terminal" evidence="3">
    <location>
        <begin position="26"/>
        <end position="135"/>
    </location>
</feature>
<evidence type="ECO:0000256" key="1">
    <source>
        <dbReference type="ARBA" id="ARBA00022977"/>
    </source>
</evidence>
<dbReference type="EC" id="2.7.4.16" evidence="2"/>
<dbReference type="Gene3D" id="3.90.650.10">
    <property type="entry name" value="PurM-like C-terminal domain"/>
    <property type="match status" value="1"/>
</dbReference>
<reference evidence="5 6" key="1">
    <citation type="submission" date="2021-05" db="EMBL/GenBank/DDBJ databases">
        <title>Genetic and Functional Diversity in Clade A Lucinid endosymbionts from the Bahamas.</title>
        <authorList>
            <person name="Giani N.M."/>
            <person name="Engel A.S."/>
            <person name="Campbell B.J."/>
        </authorList>
    </citation>
    <scope>NUCLEOTIDE SEQUENCE [LARGE SCALE GENOMIC DNA]</scope>
    <source>
        <strain evidence="5">LUC16012Gg_MoonRockCtena</strain>
    </source>
</reference>
<gene>
    <name evidence="2 5" type="primary">thiL</name>
    <name evidence="5" type="ORF">KME65_06585</name>
</gene>
<dbReference type="InterPro" id="IPR016188">
    <property type="entry name" value="PurM-like_N"/>
</dbReference>
<evidence type="ECO:0000313" key="5">
    <source>
        <dbReference type="EMBL" id="MBT2988614.1"/>
    </source>
</evidence>
<feature type="binding site" evidence="2">
    <location>
        <position position="28"/>
    </location>
    <ligand>
        <name>Mg(2+)</name>
        <dbReference type="ChEBI" id="CHEBI:18420"/>
        <label>3</label>
    </ligand>
</feature>
<feature type="binding site" evidence="2">
    <location>
        <position position="28"/>
    </location>
    <ligand>
        <name>Mg(2+)</name>
        <dbReference type="ChEBI" id="CHEBI:18420"/>
        <label>4</label>
    </ligand>
</feature>
<name>A0A944M9E8_9GAMM</name>
<keyword evidence="2 5" id="KW-0808">Transferase</keyword>
<feature type="binding site" evidence="2">
    <location>
        <position position="73"/>
    </location>
    <ligand>
        <name>Mg(2+)</name>
        <dbReference type="ChEBI" id="CHEBI:18420"/>
        <label>3</label>
    </ligand>
</feature>
<feature type="binding site" evidence="2">
    <location>
        <position position="208"/>
    </location>
    <ligand>
        <name>Mg(2+)</name>
        <dbReference type="ChEBI" id="CHEBI:18420"/>
        <label>3</label>
    </ligand>
</feature>
<sequence length="325" mass="34377">MAEFDLINDYFRGMTQQRRDVLLGIGDDAALIRVPKGMDLALSVDTLVAGVHFFPEIPPADLGYKVLAVNLSDLAAMGAEPAWVTLALTIPQIDDLWIAGFCSGFTELATRFDLQLVGGDTTAGPLSITVQVQGLIPAGEGLRRSGAGAGDDIYVTGSLGDAALALRCKQRGADDREDMEQLRMRLDRPVPRVEAGIALRGVASSAIDISDGLVADLGHILRSSGVGARVTLDSLPISPAVAAMLEESGDWSMVVAGGDDYELCFTIPPDRKDQLAAIAKQTGVTLTRIGVVEEGVGLRCLRGDGSIWQPEHGGFEHFSNGSGQY</sequence>
<dbReference type="AlphaFoldDB" id="A0A944M9E8"/>
<dbReference type="PIRSF" id="PIRSF005303">
    <property type="entry name" value="Thiam_monoph_kin"/>
    <property type="match status" value="1"/>
</dbReference>
<feature type="domain" description="PurM-like C-terminal" evidence="4">
    <location>
        <begin position="149"/>
        <end position="297"/>
    </location>
</feature>
<dbReference type="InterPro" id="IPR006283">
    <property type="entry name" value="ThiL-like"/>
</dbReference>
<keyword evidence="2 5" id="KW-0418">Kinase</keyword>
<feature type="binding site" evidence="2">
    <location>
        <position position="259"/>
    </location>
    <ligand>
        <name>substrate</name>
    </ligand>
</feature>
<dbReference type="Gene3D" id="3.30.1330.10">
    <property type="entry name" value="PurM-like, N-terminal domain"/>
    <property type="match status" value="1"/>
</dbReference>
<comment type="pathway">
    <text evidence="2">Cofactor biosynthesis; thiamine diphosphate biosynthesis; thiamine diphosphate from thiamine phosphate: step 1/1.</text>
</comment>
<evidence type="ECO:0000259" key="3">
    <source>
        <dbReference type="Pfam" id="PF00586"/>
    </source>
</evidence>
<dbReference type="Pfam" id="PF00586">
    <property type="entry name" value="AIRS"/>
    <property type="match status" value="1"/>
</dbReference>
<comment type="miscellaneous">
    <text evidence="2">Reaction mechanism of ThiL seems to utilize a direct, inline transfer of the gamma-phosphate of ATP to TMP rather than a phosphorylated enzyme intermediate.</text>
</comment>
<dbReference type="SUPFAM" id="SSF56042">
    <property type="entry name" value="PurM C-terminal domain-like"/>
    <property type="match status" value="1"/>
</dbReference>
<proteinExistence type="inferred from homology"/>
<protein>
    <recommendedName>
        <fullName evidence="2">Thiamine-monophosphate kinase</fullName>
        <shortName evidence="2">TMP kinase</shortName>
        <shortName evidence="2">Thiamine-phosphate kinase</shortName>
        <ecNumber evidence="2">2.7.4.16</ecNumber>
    </recommendedName>
</protein>
<comment type="caution">
    <text evidence="5">The sequence shown here is derived from an EMBL/GenBank/DDBJ whole genome shotgun (WGS) entry which is preliminary data.</text>
</comment>
<dbReference type="InterPro" id="IPR036676">
    <property type="entry name" value="PurM-like_C_sf"/>
</dbReference>
<comment type="caution">
    <text evidence="2">Lacks conserved residue(s) required for the propagation of feature annotation.</text>
</comment>
<feature type="binding site" evidence="2">
    <location>
        <position position="73"/>
    </location>
    <ligand>
        <name>Mg(2+)</name>
        <dbReference type="ChEBI" id="CHEBI:18420"/>
        <label>2</label>
    </ligand>
</feature>
<feature type="binding site" evidence="2">
    <location>
        <position position="210"/>
    </location>
    <ligand>
        <name>ATP</name>
        <dbReference type="ChEBI" id="CHEBI:30616"/>
    </ligand>
</feature>
<dbReference type="GO" id="GO:0009229">
    <property type="term" value="P:thiamine diphosphate biosynthetic process"/>
    <property type="evidence" value="ECO:0007669"/>
    <property type="project" value="UniProtKB-UniRule"/>
</dbReference>
<feature type="binding site" evidence="2">
    <location>
        <position position="43"/>
    </location>
    <ligand>
        <name>Mg(2+)</name>
        <dbReference type="ChEBI" id="CHEBI:18420"/>
        <label>4</label>
    </ligand>
</feature>
<dbReference type="PANTHER" id="PTHR30270:SF0">
    <property type="entry name" value="THIAMINE-MONOPHOSPHATE KINASE"/>
    <property type="match status" value="1"/>
</dbReference>
<evidence type="ECO:0000313" key="6">
    <source>
        <dbReference type="Proteomes" id="UP000770889"/>
    </source>
</evidence>
<evidence type="ECO:0000256" key="2">
    <source>
        <dbReference type="HAMAP-Rule" id="MF_02128"/>
    </source>
</evidence>
<feature type="binding site" evidence="2">
    <location>
        <position position="120"/>
    </location>
    <ligand>
        <name>Mg(2+)</name>
        <dbReference type="ChEBI" id="CHEBI:18420"/>
        <label>1</label>
    </ligand>
</feature>
<keyword evidence="2" id="KW-0547">Nucleotide-binding</keyword>
<keyword evidence="1 2" id="KW-0784">Thiamine biosynthesis</keyword>
<keyword evidence="2" id="KW-0479">Metal-binding</keyword>
<comment type="catalytic activity">
    <reaction evidence="2">
        <text>thiamine phosphate + ATP = thiamine diphosphate + ADP</text>
        <dbReference type="Rhea" id="RHEA:15913"/>
        <dbReference type="ChEBI" id="CHEBI:30616"/>
        <dbReference type="ChEBI" id="CHEBI:37575"/>
        <dbReference type="ChEBI" id="CHEBI:58937"/>
        <dbReference type="ChEBI" id="CHEBI:456216"/>
        <dbReference type="EC" id="2.7.4.16"/>
    </reaction>
</comment>
<dbReference type="NCBIfam" id="TIGR01379">
    <property type="entry name" value="thiL"/>
    <property type="match status" value="1"/>
</dbReference>